<dbReference type="SUPFAM" id="SSF111369">
    <property type="entry name" value="HlyD-like secretion proteins"/>
    <property type="match status" value="1"/>
</dbReference>
<dbReference type="InterPro" id="IPR051909">
    <property type="entry name" value="MFP_Cation_Efflux"/>
</dbReference>
<dbReference type="Pfam" id="PF25954">
    <property type="entry name" value="Beta-barrel_RND_2"/>
    <property type="match status" value="1"/>
</dbReference>
<evidence type="ECO:0000256" key="1">
    <source>
        <dbReference type="ARBA" id="ARBA00009477"/>
    </source>
</evidence>
<name>A0ABP7Q645_9GAMM</name>
<organism evidence="8 9">
    <name type="scientific">Allohahella marinimesophila</name>
    <dbReference type="NCBI Taxonomy" id="1054972"/>
    <lineage>
        <taxon>Bacteria</taxon>
        <taxon>Pseudomonadati</taxon>
        <taxon>Pseudomonadota</taxon>
        <taxon>Gammaproteobacteria</taxon>
        <taxon>Oceanospirillales</taxon>
        <taxon>Hahellaceae</taxon>
        <taxon>Allohahella</taxon>
    </lineage>
</organism>
<sequence>MANFIRPIGFVLLGSIGGAGAAWWLTSESITAPVTEIAGTESKEPLYWVAPMDPNFKSDKPGKSPMGMDLIPVYEQGGSADAAPGTVRISPNIVNNLGVRTDKVIQGRLPNDIATVGYVQYNEDEMVHVHPRVEGWIEALYVKAEGEPVEQGKPLYTLYSPTLVNAQEELLLALNRGNRRLIDASEERLVSLKVPANLILQLRKTRKVQRTVTVYAPGSGVISNLGVREGMFVKPGDRILSIAALDEVWVIGEVFESQFPELEVGNPVGMTLDYMPGRQWTGEVNYVYPEVSPKTRTAQIRMRFDNTDRTLLPGMFTRLNIQPGQGERRILVPRESVVRTGQSDRVVLALEEGAFKSVNVTLGRVGDQYAEVLDGILPGDTVVTSAQFLIDSESSKTSDFQRMAAPESMNHEAMDHSNMSQDGDQ</sequence>
<dbReference type="Gene3D" id="2.40.30.170">
    <property type="match status" value="1"/>
</dbReference>
<dbReference type="Gene3D" id="6.10.140.730">
    <property type="match status" value="1"/>
</dbReference>
<evidence type="ECO:0000256" key="2">
    <source>
        <dbReference type="ARBA" id="ARBA00022448"/>
    </source>
</evidence>
<dbReference type="RefSeq" id="WP_344809244.1">
    <property type="nucleotide sequence ID" value="NZ_BAABBO010000021.1"/>
</dbReference>
<feature type="domain" description="CusB-like barrel-sandwich hybrid" evidence="6">
    <location>
        <begin position="127"/>
        <end position="243"/>
    </location>
</feature>
<feature type="region of interest" description="Disordered" evidence="3">
    <location>
        <begin position="395"/>
        <end position="425"/>
    </location>
</feature>
<feature type="domain" description="CusB-like three alpha-helical bundle" evidence="5">
    <location>
        <begin position="163"/>
        <end position="210"/>
    </location>
</feature>
<dbReference type="InterPro" id="IPR058792">
    <property type="entry name" value="Beta-barrel_RND_2"/>
</dbReference>
<evidence type="ECO:0000256" key="3">
    <source>
        <dbReference type="SAM" id="MobiDB-lite"/>
    </source>
</evidence>
<dbReference type="EMBL" id="BAABBO010000021">
    <property type="protein sequence ID" value="GAA3977007.1"/>
    <property type="molecule type" value="Genomic_DNA"/>
</dbReference>
<gene>
    <name evidence="8" type="ORF">GCM10022278_37220</name>
</gene>
<dbReference type="Pfam" id="PF25919">
    <property type="entry name" value="BSH_CusB"/>
    <property type="match status" value="1"/>
</dbReference>
<dbReference type="Pfam" id="PF25869">
    <property type="entry name" value="3HB_CusB"/>
    <property type="match status" value="1"/>
</dbReference>
<keyword evidence="2" id="KW-0813">Transport</keyword>
<evidence type="ECO:0000259" key="6">
    <source>
        <dbReference type="Pfam" id="PF25919"/>
    </source>
</evidence>
<dbReference type="InterPro" id="IPR045800">
    <property type="entry name" value="HMBD"/>
</dbReference>
<dbReference type="PANTHER" id="PTHR30097:SF15">
    <property type="entry name" value="CATION EFFLUX SYSTEM PROTEIN CUSB"/>
    <property type="match status" value="1"/>
</dbReference>
<evidence type="ECO:0000313" key="8">
    <source>
        <dbReference type="EMBL" id="GAA3977007.1"/>
    </source>
</evidence>
<dbReference type="InterPro" id="IPR058790">
    <property type="entry name" value="BSH_CusB"/>
</dbReference>
<comment type="caution">
    <text evidence="8">The sequence shown here is derived from an EMBL/GenBank/DDBJ whole genome shotgun (WGS) entry which is preliminary data.</text>
</comment>
<feature type="domain" description="CusB-like beta-barrel" evidence="7">
    <location>
        <begin position="247"/>
        <end position="323"/>
    </location>
</feature>
<dbReference type="PANTHER" id="PTHR30097">
    <property type="entry name" value="CATION EFFLUX SYSTEM PROTEIN CUSB"/>
    <property type="match status" value="1"/>
</dbReference>
<reference evidence="9" key="1">
    <citation type="journal article" date="2019" name="Int. J. Syst. Evol. Microbiol.">
        <title>The Global Catalogue of Microorganisms (GCM) 10K type strain sequencing project: providing services to taxonomists for standard genome sequencing and annotation.</title>
        <authorList>
            <consortium name="The Broad Institute Genomics Platform"/>
            <consortium name="The Broad Institute Genome Sequencing Center for Infectious Disease"/>
            <person name="Wu L."/>
            <person name="Ma J."/>
        </authorList>
    </citation>
    <scope>NUCLEOTIDE SEQUENCE [LARGE SCALE GENOMIC DNA]</scope>
    <source>
        <strain evidence="9">JCM 17555</strain>
    </source>
</reference>
<evidence type="ECO:0000313" key="9">
    <source>
        <dbReference type="Proteomes" id="UP001501337"/>
    </source>
</evidence>
<dbReference type="InterPro" id="IPR006143">
    <property type="entry name" value="RND_pump_MFP"/>
</dbReference>
<protein>
    <submittedName>
        <fullName evidence="8">Efflux RND transporter periplasmic adaptor subunit</fullName>
    </submittedName>
</protein>
<evidence type="ECO:0000259" key="5">
    <source>
        <dbReference type="Pfam" id="PF25869"/>
    </source>
</evidence>
<comment type="similarity">
    <text evidence="1">Belongs to the membrane fusion protein (MFP) (TC 8.A.1) family.</text>
</comment>
<dbReference type="Proteomes" id="UP001501337">
    <property type="component" value="Unassembled WGS sequence"/>
</dbReference>
<dbReference type="InterPro" id="IPR058791">
    <property type="entry name" value="3HB_CusB"/>
</dbReference>
<dbReference type="Pfam" id="PF19335">
    <property type="entry name" value="HMBD"/>
    <property type="match status" value="1"/>
</dbReference>
<keyword evidence="9" id="KW-1185">Reference proteome</keyword>
<dbReference type="Gene3D" id="2.40.420.20">
    <property type="match status" value="1"/>
</dbReference>
<evidence type="ECO:0000259" key="4">
    <source>
        <dbReference type="Pfam" id="PF19335"/>
    </source>
</evidence>
<accession>A0ABP7Q645</accession>
<proteinExistence type="inferred from homology"/>
<evidence type="ECO:0000259" key="7">
    <source>
        <dbReference type="Pfam" id="PF25954"/>
    </source>
</evidence>
<feature type="domain" description="Heavy metal binding" evidence="4">
    <location>
        <begin position="47"/>
        <end position="73"/>
    </location>
</feature>
<dbReference type="NCBIfam" id="TIGR01730">
    <property type="entry name" value="RND_mfp"/>
    <property type="match status" value="1"/>
</dbReference>
<dbReference type="Gene3D" id="2.40.50.100">
    <property type="match status" value="1"/>
</dbReference>